<dbReference type="GO" id="GO:0045505">
    <property type="term" value="F:dynein intermediate chain binding"/>
    <property type="evidence" value="ECO:0007669"/>
    <property type="project" value="InterPro"/>
</dbReference>
<dbReference type="InterPro" id="IPR024743">
    <property type="entry name" value="Dynein_HC_stalk"/>
</dbReference>
<evidence type="ECO:0000256" key="13">
    <source>
        <dbReference type="SAM" id="Coils"/>
    </source>
</evidence>
<dbReference type="GO" id="GO:0007018">
    <property type="term" value="P:microtubule-based movement"/>
    <property type="evidence" value="ECO:0007669"/>
    <property type="project" value="InterPro"/>
</dbReference>
<feature type="non-terminal residue" evidence="15">
    <location>
        <position position="1"/>
    </location>
</feature>
<evidence type="ECO:0000256" key="9">
    <source>
        <dbReference type="ARBA" id="ARBA00023069"/>
    </source>
</evidence>
<protein>
    <recommendedName>
        <fullName evidence="14">Dynein heavy chain coiled coil stalk domain-containing protein</fullName>
    </recommendedName>
</protein>
<proteinExistence type="predicted"/>
<dbReference type="GO" id="GO:0005524">
    <property type="term" value="F:ATP binding"/>
    <property type="evidence" value="ECO:0007669"/>
    <property type="project" value="UniProtKB-KW"/>
</dbReference>
<evidence type="ECO:0000256" key="8">
    <source>
        <dbReference type="ARBA" id="ARBA00023054"/>
    </source>
</evidence>
<dbReference type="Pfam" id="PF12777">
    <property type="entry name" value="MT"/>
    <property type="match status" value="1"/>
</dbReference>
<feature type="domain" description="Dynein heavy chain coiled coil stalk" evidence="14">
    <location>
        <begin position="12"/>
        <end position="302"/>
    </location>
</feature>
<evidence type="ECO:0000256" key="10">
    <source>
        <dbReference type="ARBA" id="ARBA00023175"/>
    </source>
</evidence>
<name>A0A6A0ACR4_HAELA</name>
<dbReference type="GO" id="GO:0005929">
    <property type="term" value="C:cilium"/>
    <property type="evidence" value="ECO:0007669"/>
    <property type="project" value="UniProtKB-SubCell"/>
</dbReference>
<evidence type="ECO:0000256" key="4">
    <source>
        <dbReference type="ARBA" id="ARBA00022701"/>
    </source>
</evidence>
<gene>
    <name evidence="15" type="ORF">HaLaN_29527</name>
</gene>
<dbReference type="GO" id="GO:0030286">
    <property type="term" value="C:dynein complex"/>
    <property type="evidence" value="ECO:0007669"/>
    <property type="project" value="UniProtKB-KW"/>
</dbReference>
<keyword evidence="6" id="KW-0067">ATP-binding</keyword>
<dbReference type="GO" id="GO:0051959">
    <property type="term" value="F:dynein light intermediate chain binding"/>
    <property type="evidence" value="ECO:0007669"/>
    <property type="project" value="InterPro"/>
</dbReference>
<evidence type="ECO:0000259" key="14">
    <source>
        <dbReference type="Pfam" id="PF12777"/>
    </source>
</evidence>
<dbReference type="GO" id="GO:0005874">
    <property type="term" value="C:microtubule"/>
    <property type="evidence" value="ECO:0007669"/>
    <property type="project" value="UniProtKB-KW"/>
</dbReference>
<dbReference type="AlphaFoldDB" id="A0A6A0ACR4"/>
<dbReference type="PANTHER" id="PTHR22878">
    <property type="entry name" value="DYNEIN HEAVY CHAIN 6, AXONEMAL-LIKE-RELATED"/>
    <property type="match status" value="1"/>
</dbReference>
<evidence type="ECO:0000256" key="3">
    <source>
        <dbReference type="ARBA" id="ARBA00022490"/>
    </source>
</evidence>
<keyword evidence="5" id="KW-0547">Nucleotide-binding</keyword>
<keyword evidence="8 13" id="KW-0175">Coiled coil</keyword>
<keyword evidence="11" id="KW-0206">Cytoskeleton</keyword>
<dbReference type="EMBL" id="BLLF01005036">
    <property type="protein sequence ID" value="GFH30640.1"/>
    <property type="molecule type" value="Genomic_DNA"/>
</dbReference>
<evidence type="ECO:0000256" key="12">
    <source>
        <dbReference type="ARBA" id="ARBA00023273"/>
    </source>
</evidence>
<dbReference type="PANTHER" id="PTHR22878:SF68">
    <property type="entry name" value="DYNEIN HEAVY CHAIN 6, AXONEMAL-LIKE"/>
    <property type="match status" value="1"/>
</dbReference>
<accession>A0A6A0ACR4</accession>
<keyword evidence="9" id="KW-0969">Cilium</keyword>
<dbReference type="Proteomes" id="UP000485058">
    <property type="component" value="Unassembled WGS sequence"/>
</dbReference>
<dbReference type="FunFam" id="1.20.920.20:FF:000001">
    <property type="entry name" value="dynein heavy chain 2, axonemal"/>
    <property type="match status" value="1"/>
</dbReference>
<sequence length="304" mass="33639">MKVELAELAPMLEVKSKATAELLTKVAADQAEAEIVKKTVAAEERDVKKMAGEIQVVADEAQADLEEALPAMNAAIDSLKALNKNDITEIKSFPKPPPLVQMTMEAVCILKQEKPDWDTAKKVLGDSNFMHSLQEFDKDNIPEGVIRKLRRYIDDPAYQPESVAKQSRAAMSLCMWTRAMDVYYRVSKVVEPKKAKLRAAQAALSDANAKLAEKQAMLKQVEDRVVNLREQLATAQQEQKDLNDQADLTRKRLDRAGKLTSALADEGVRWQQTAEVIQGQTDLLVGDVFLSAACIAYYGAFTGS</sequence>
<feature type="non-terminal residue" evidence="15">
    <location>
        <position position="304"/>
    </location>
</feature>
<keyword evidence="16" id="KW-1185">Reference proteome</keyword>
<evidence type="ECO:0000313" key="16">
    <source>
        <dbReference type="Proteomes" id="UP000485058"/>
    </source>
</evidence>
<feature type="coiled-coil region" evidence="13">
    <location>
        <begin position="197"/>
        <end position="252"/>
    </location>
</feature>
<evidence type="ECO:0000256" key="5">
    <source>
        <dbReference type="ARBA" id="ARBA00022741"/>
    </source>
</evidence>
<evidence type="ECO:0000256" key="1">
    <source>
        <dbReference type="ARBA" id="ARBA00004138"/>
    </source>
</evidence>
<keyword evidence="4" id="KW-0493">Microtubule</keyword>
<keyword evidence="10" id="KW-0505">Motor protein</keyword>
<keyword evidence="12" id="KW-0966">Cell projection</keyword>
<evidence type="ECO:0000256" key="2">
    <source>
        <dbReference type="ARBA" id="ARBA00004245"/>
    </source>
</evidence>
<comment type="caution">
    <text evidence="15">The sequence shown here is derived from an EMBL/GenBank/DDBJ whole genome shotgun (WGS) entry which is preliminary data.</text>
</comment>
<reference evidence="15 16" key="1">
    <citation type="submission" date="2020-02" db="EMBL/GenBank/DDBJ databases">
        <title>Draft genome sequence of Haematococcus lacustris strain NIES-144.</title>
        <authorList>
            <person name="Morimoto D."/>
            <person name="Nakagawa S."/>
            <person name="Yoshida T."/>
            <person name="Sawayama S."/>
        </authorList>
    </citation>
    <scope>NUCLEOTIDE SEQUENCE [LARGE SCALE GENOMIC DNA]</scope>
    <source>
        <strain evidence="15 16">NIES-144</strain>
    </source>
</reference>
<comment type="subcellular location">
    <subcellularLocation>
        <location evidence="1">Cell projection</location>
        <location evidence="1">Cilium</location>
    </subcellularLocation>
    <subcellularLocation>
        <location evidence="2">Cytoplasm</location>
        <location evidence="2">Cytoskeleton</location>
    </subcellularLocation>
</comment>
<evidence type="ECO:0000256" key="6">
    <source>
        <dbReference type="ARBA" id="ARBA00022840"/>
    </source>
</evidence>
<evidence type="ECO:0000256" key="7">
    <source>
        <dbReference type="ARBA" id="ARBA00023017"/>
    </source>
</evidence>
<dbReference type="Gene3D" id="1.20.920.20">
    <property type="match status" value="1"/>
</dbReference>
<organism evidence="15 16">
    <name type="scientific">Haematococcus lacustris</name>
    <name type="common">Green alga</name>
    <name type="synonym">Haematococcus pluvialis</name>
    <dbReference type="NCBI Taxonomy" id="44745"/>
    <lineage>
        <taxon>Eukaryota</taxon>
        <taxon>Viridiplantae</taxon>
        <taxon>Chlorophyta</taxon>
        <taxon>core chlorophytes</taxon>
        <taxon>Chlorophyceae</taxon>
        <taxon>CS clade</taxon>
        <taxon>Chlamydomonadales</taxon>
        <taxon>Haematococcaceae</taxon>
        <taxon>Haematococcus</taxon>
    </lineage>
</organism>
<keyword evidence="7" id="KW-0243">Dynein</keyword>
<evidence type="ECO:0000313" key="15">
    <source>
        <dbReference type="EMBL" id="GFH30640.1"/>
    </source>
</evidence>
<dbReference type="InterPro" id="IPR026983">
    <property type="entry name" value="DHC"/>
</dbReference>
<keyword evidence="3" id="KW-0963">Cytoplasm</keyword>
<evidence type="ECO:0000256" key="11">
    <source>
        <dbReference type="ARBA" id="ARBA00023212"/>
    </source>
</evidence>